<dbReference type="PANTHER" id="PTHR34580:SF1">
    <property type="entry name" value="PROTEIN PAFC"/>
    <property type="match status" value="1"/>
</dbReference>
<dbReference type="InterPro" id="IPR036390">
    <property type="entry name" value="WH_DNA-bd_sf"/>
</dbReference>
<evidence type="ECO:0000259" key="1">
    <source>
        <dbReference type="Pfam" id="PF13280"/>
    </source>
</evidence>
<proteinExistence type="predicted"/>
<dbReference type="RefSeq" id="WP_160346503.1">
    <property type="nucleotide sequence ID" value="NZ_WSRR01000019.1"/>
</dbReference>
<name>A0A6N8JRJ4_9ACTN</name>
<dbReference type="InterPro" id="IPR026881">
    <property type="entry name" value="WYL_dom"/>
</dbReference>
<feature type="domain" description="WYL" evidence="1">
    <location>
        <begin position="141"/>
        <end position="215"/>
    </location>
</feature>
<dbReference type="InterPro" id="IPR051534">
    <property type="entry name" value="CBASS_pafABC_assoc_protein"/>
</dbReference>
<reference evidence="3 4" key="1">
    <citation type="submission" date="2019-12" db="EMBL/GenBank/DDBJ databases">
        <title>Microbes associate with the intestines of laboratory mice.</title>
        <authorList>
            <person name="Navarre W."/>
            <person name="Wong E."/>
        </authorList>
    </citation>
    <scope>NUCLEOTIDE SEQUENCE [LARGE SCALE GENOMIC DNA]</scope>
    <source>
        <strain evidence="3 4">NM66_B29</strain>
    </source>
</reference>
<evidence type="ECO:0000313" key="3">
    <source>
        <dbReference type="EMBL" id="MVX61366.1"/>
    </source>
</evidence>
<organism evidence="3 4">
    <name type="scientific">Adlercreutzia mucosicola</name>
    <dbReference type="NCBI Taxonomy" id="580026"/>
    <lineage>
        <taxon>Bacteria</taxon>
        <taxon>Bacillati</taxon>
        <taxon>Actinomycetota</taxon>
        <taxon>Coriobacteriia</taxon>
        <taxon>Eggerthellales</taxon>
        <taxon>Eggerthellaceae</taxon>
        <taxon>Adlercreutzia</taxon>
    </lineage>
</organism>
<dbReference type="PROSITE" id="PS52050">
    <property type="entry name" value="WYL"/>
    <property type="match status" value="1"/>
</dbReference>
<dbReference type="EMBL" id="WSRR01000019">
    <property type="protein sequence ID" value="MVX61366.1"/>
    <property type="molecule type" value="Genomic_DNA"/>
</dbReference>
<evidence type="ECO:0000313" key="4">
    <source>
        <dbReference type="Proteomes" id="UP000463388"/>
    </source>
</evidence>
<accession>A0A6N8JRJ4</accession>
<feature type="domain" description="WCX" evidence="2">
    <location>
        <begin position="247"/>
        <end position="323"/>
    </location>
</feature>
<dbReference type="Pfam" id="PF25583">
    <property type="entry name" value="WCX"/>
    <property type="match status" value="1"/>
</dbReference>
<gene>
    <name evidence="3" type="ORF">GKZ27_07855</name>
</gene>
<evidence type="ECO:0000259" key="2">
    <source>
        <dbReference type="Pfam" id="PF25583"/>
    </source>
</evidence>
<dbReference type="PANTHER" id="PTHR34580">
    <property type="match status" value="1"/>
</dbReference>
<dbReference type="SUPFAM" id="SSF46785">
    <property type="entry name" value="Winged helix' DNA-binding domain"/>
    <property type="match status" value="1"/>
</dbReference>
<dbReference type="OrthoDB" id="9772503at2"/>
<comment type="caution">
    <text evidence="3">The sequence shown here is derived from an EMBL/GenBank/DDBJ whole genome shotgun (WGS) entry which is preliminary data.</text>
</comment>
<keyword evidence="4" id="KW-1185">Reference proteome</keyword>
<dbReference type="InterPro" id="IPR057727">
    <property type="entry name" value="WCX_dom"/>
</dbReference>
<dbReference type="Proteomes" id="UP000463388">
    <property type="component" value="Unassembled WGS sequence"/>
</dbReference>
<protein>
    <submittedName>
        <fullName evidence="3">WYL domain-containing protein</fullName>
    </submittedName>
</protein>
<sequence>MSAESKKLKLLYLMQLFYEQTDESHGLTTPELIEALAERGVDAERKSIYRDIEALRTFGMDIVKLPTRPTSYALASRTFTGTELMLLTNAVQSSRFLTQRMANRLVGGIRTLGSRHQVRSLTQSVSVEGRIKMQNESVFHHVDTIHEAIDQRRKIAFRYMKYDARKQLRAQGDGRIYCETPVHLIYSEGCYYLIAYNDKHASLTTYRVDRMQGLRITDEPVVRNEVTATFDAAAYSARTFSMYGGDTCAVVLRVQESVMSAMIDRFGKDVDATALDDGTARLYATVAPSPVFFGWLAQFGPAVRIESPSTLAAAYADYLRTILEDYA</sequence>
<dbReference type="AlphaFoldDB" id="A0A6N8JRJ4"/>
<dbReference type="Pfam" id="PF13280">
    <property type="entry name" value="WYL"/>
    <property type="match status" value="1"/>
</dbReference>